<keyword evidence="1" id="KW-1133">Transmembrane helix</keyword>
<protein>
    <submittedName>
        <fullName evidence="2">Uncharacterized protein</fullName>
    </submittedName>
</protein>
<keyword evidence="1" id="KW-0812">Transmembrane</keyword>
<name>A0A554LJW8_9BACT</name>
<proteinExistence type="predicted"/>
<dbReference type="EMBL" id="VMGK01000005">
    <property type="protein sequence ID" value="TSC93175.1"/>
    <property type="molecule type" value="Genomic_DNA"/>
</dbReference>
<gene>
    <name evidence="2" type="ORF">CEN89_185</name>
</gene>
<sequence length="34" mass="4002">MSKNLDFDIESLGFDLVFGFWTLTLYNLGFDRIL</sequence>
<organism evidence="2 3">
    <name type="scientific">Candidatus Berkelbacteria bacterium Licking1014_7</name>
    <dbReference type="NCBI Taxonomy" id="2017147"/>
    <lineage>
        <taxon>Bacteria</taxon>
        <taxon>Candidatus Berkelbacteria</taxon>
    </lineage>
</organism>
<accession>A0A554LJW8</accession>
<reference evidence="2 3" key="1">
    <citation type="submission" date="2017-07" db="EMBL/GenBank/DDBJ databases">
        <title>Mechanisms for carbon and nitrogen cycling indicate functional differentiation within the Candidate Phyla Radiation.</title>
        <authorList>
            <person name="Danczak R.E."/>
            <person name="Johnston M.D."/>
            <person name="Kenah C."/>
            <person name="Slattery M."/>
            <person name="Wrighton K.C."/>
            <person name="Wilkins M.J."/>
        </authorList>
    </citation>
    <scope>NUCLEOTIDE SEQUENCE [LARGE SCALE GENOMIC DNA]</scope>
    <source>
        <strain evidence="2">Licking1014_7</strain>
    </source>
</reference>
<comment type="caution">
    <text evidence="2">The sequence shown here is derived from an EMBL/GenBank/DDBJ whole genome shotgun (WGS) entry which is preliminary data.</text>
</comment>
<evidence type="ECO:0000313" key="3">
    <source>
        <dbReference type="Proteomes" id="UP000315689"/>
    </source>
</evidence>
<evidence type="ECO:0000313" key="2">
    <source>
        <dbReference type="EMBL" id="TSC93175.1"/>
    </source>
</evidence>
<feature type="transmembrane region" description="Helical" evidence="1">
    <location>
        <begin position="12"/>
        <end position="30"/>
    </location>
</feature>
<evidence type="ECO:0000256" key="1">
    <source>
        <dbReference type="SAM" id="Phobius"/>
    </source>
</evidence>
<dbReference type="AlphaFoldDB" id="A0A554LJW8"/>
<keyword evidence="1" id="KW-0472">Membrane</keyword>
<dbReference type="Proteomes" id="UP000315689">
    <property type="component" value="Unassembled WGS sequence"/>
</dbReference>